<dbReference type="Proteomes" id="UP000827872">
    <property type="component" value="Linkage Group LG03"/>
</dbReference>
<reference evidence="1" key="1">
    <citation type="submission" date="2021-08" db="EMBL/GenBank/DDBJ databases">
        <title>The first chromosome-level gecko genome reveals the dynamic sex chromosomes of Neotropical dwarf geckos (Sphaerodactylidae: Sphaerodactylus).</title>
        <authorList>
            <person name="Pinto B.J."/>
            <person name="Keating S.E."/>
            <person name="Gamble T."/>
        </authorList>
    </citation>
    <scope>NUCLEOTIDE SEQUENCE</scope>
    <source>
        <strain evidence="1">TG3544</strain>
    </source>
</reference>
<accession>A0ACB8EFL8</accession>
<sequence>MVMPCDEIVVSDNRGVSAGLWTWAFCAGKLAIKQTTDGIPALPGKDRSLRMFIQFHQAREF</sequence>
<dbReference type="EMBL" id="CM037616">
    <property type="protein sequence ID" value="KAH7991308.1"/>
    <property type="molecule type" value="Genomic_DNA"/>
</dbReference>
<proteinExistence type="predicted"/>
<protein>
    <submittedName>
        <fullName evidence="1">Uncharacterized protein</fullName>
    </submittedName>
</protein>
<keyword evidence="2" id="KW-1185">Reference proteome</keyword>
<organism evidence="1 2">
    <name type="scientific">Sphaerodactylus townsendi</name>
    <dbReference type="NCBI Taxonomy" id="933632"/>
    <lineage>
        <taxon>Eukaryota</taxon>
        <taxon>Metazoa</taxon>
        <taxon>Chordata</taxon>
        <taxon>Craniata</taxon>
        <taxon>Vertebrata</taxon>
        <taxon>Euteleostomi</taxon>
        <taxon>Lepidosauria</taxon>
        <taxon>Squamata</taxon>
        <taxon>Bifurcata</taxon>
        <taxon>Gekkota</taxon>
        <taxon>Sphaerodactylidae</taxon>
        <taxon>Sphaerodactylus</taxon>
    </lineage>
</organism>
<evidence type="ECO:0000313" key="2">
    <source>
        <dbReference type="Proteomes" id="UP000827872"/>
    </source>
</evidence>
<comment type="caution">
    <text evidence="1">The sequence shown here is derived from an EMBL/GenBank/DDBJ whole genome shotgun (WGS) entry which is preliminary data.</text>
</comment>
<gene>
    <name evidence="1" type="ORF">K3G42_004507</name>
</gene>
<name>A0ACB8EFL8_9SAUR</name>
<evidence type="ECO:0000313" key="1">
    <source>
        <dbReference type="EMBL" id="KAH7991308.1"/>
    </source>
</evidence>